<proteinExistence type="inferred from homology"/>
<feature type="transmembrane region" description="Helical" evidence="8">
    <location>
        <begin position="132"/>
        <end position="153"/>
    </location>
</feature>
<feature type="transmembrane region" description="Helical" evidence="8">
    <location>
        <begin position="471"/>
        <end position="495"/>
    </location>
</feature>
<dbReference type="Pfam" id="PF03137">
    <property type="entry name" value="OATP"/>
    <property type="match status" value="1"/>
</dbReference>
<evidence type="ECO:0000256" key="9">
    <source>
        <dbReference type="SAM" id="MobiDB-lite"/>
    </source>
</evidence>
<dbReference type="Proteomes" id="UP000288716">
    <property type="component" value="Unassembled WGS sequence"/>
</dbReference>
<protein>
    <recommendedName>
        <fullName evidence="8">Solute carrier organic anion transporter family member</fullName>
    </recommendedName>
</protein>
<keyword evidence="3" id="KW-1003">Cell membrane</keyword>
<keyword evidence="8" id="KW-0406">Ion transport</keyword>
<feature type="transmembrane region" description="Helical" evidence="8">
    <location>
        <begin position="93"/>
        <end position="112"/>
    </location>
</feature>
<evidence type="ECO:0000256" key="5">
    <source>
        <dbReference type="ARBA" id="ARBA00022989"/>
    </source>
</evidence>
<dbReference type="OrthoDB" id="5062115at2759"/>
<dbReference type="SUPFAM" id="SSF103473">
    <property type="entry name" value="MFS general substrate transporter"/>
    <property type="match status" value="1"/>
</dbReference>
<organism evidence="11 12">
    <name type="scientific">Leptotrombidium deliense</name>
    <dbReference type="NCBI Taxonomy" id="299467"/>
    <lineage>
        <taxon>Eukaryota</taxon>
        <taxon>Metazoa</taxon>
        <taxon>Ecdysozoa</taxon>
        <taxon>Arthropoda</taxon>
        <taxon>Chelicerata</taxon>
        <taxon>Arachnida</taxon>
        <taxon>Acari</taxon>
        <taxon>Acariformes</taxon>
        <taxon>Trombidiformes</taxon>
        <taxon>Prostigmata</taxon>
        <taxon>Anystina</taxon>
        <taxon>Parasitengona</taxon>
        <taxon>Trombiculoidea</taxon>
        <taxon>Trombiculidae</taxon>
        <taxon>Leptotrombidium</taxon>
    </lineage>
</organism>
<feature type="transmembrane region" description="Helical" evidence="8">
    <location>
        <begin position="292"/>
        <end position="322"/>
    </location>
</feature>
<evidence type="ECO:0000256" key="6">
    <source>
        <dbReference type="ARBA" id="ARBA00023136"/>
    </source>
</evidence>
<feature type="transmembrane region" description="Helical" evidence="8">
    <location>
        <begin position="438"/>
        <end position="459"/>
    </location>
</feature>
<evidence type="ECO:0000256" key="7">
    <source>
        <dbReference type="ARBA" id="ARBA00023157"/>
    </source>
</evidence>
<feature type="transmembrane region" description="Helical" evidence="8">
    <location>
        <begin position="160"/>
        <end position="182"/>
    </location>
</feature>
<dbReference type="AlphaFoldDB" id="A0A443SMX4"/>
<comment type="caution">
    <text evidence="11">The sequence shown here is derived from an EMBL/GenBank/DDBJ whole genome shotgun (WGS) entry which is preliminary data.</text>
</comment>
<dbReference type="GO" id="GO:0015347">
    <property type="term" value="F:sodium-independent organic anion transmembrane transporter activity"/>
    <property type="evidence" value="ECO:0007669"/>
    <property type="project" value="TreeGrafter"/>
</dbReference>
<accession>A0A443SMX4</accession>
<feature type="region of interest" description="Disordered" evidence="9">
    <location>
        <begin position="743"/>
        <end position="768"/>
    </location>
</feature>
<keyword evidence="7" id="KW-1015">Disulfide bond</keyword>
<feature type="compositionally biased region" description="Basic and acidic residues" evidence="9">
    <location>
        <begin position="745"/>
        <end position="768"/>
    </location>
</feature>
<sequence length="768" mass="85028">MKDEMAKVDESEDVHLMRNGTYKLVSAADGDLDTEERSNGKYEYDSNNAKMRFATEEIENRVMDACQPMGKDYSCGLWVFRPRWLQRFANKQAFLVTFCLTSVLQGMYHTYFVSVLTTIEKLYQIQSTTTGIILSATEIGQIGGVLLLTYYGGRGHRPKWIACGTLVFALASIISSSPHFLFSRESFSLLSDSKVDGLSDHHLRSKLCVTRNSSVSQLSRLANMSVIDENHLMSATDECLDSDRTNQQLSSVYFALPLFFITRLLIGIGSTAVTTLGIPYIDDNVAPKESPLYFGITIGVRIFGPVFGFLLGALCTGVHVGFPFTEQSTAVTPNDPQWIGAWWLGVVIVGISLLFTSIIMMAFPRKLPRPDPSSYCHQQRQNSLEVQRQIQQQKHPLINGQHSSEKSSKSVTVNHTDGKPNLKDFPSAMKRLLKNEVLILRTASSVLHILPIAGVYTFLPKFLESQFQLTAGQASVICGIAGVLVMGVGIFASGIFMKKFKPSPRFVAKWIAFSALLYAFGMIILMFLGCPLSTFVGLNSENMESSCGEQCSCPKGEYSPVCVNGNITYVSPCLAGCRELTSANDSFSFSKCDCLTEQLDARNGPCPLNCGNLVWYTLIFAIFVLVHSTSEVGSMLLTLRCVEPEDKAMALGLISFAIGLFGNVPCPIIYGAVVDSACLFWEYNCGKPGACRVYDPSKFRLVFHGLTAFIMFIAFIVDSFVWYKAPSITFHTDENNVNVCDQEEDMHSNNDDHQNEVIDKKPQNESCV</sequence>
<evidence type="ECO:0000256" key="1">
    <source>
        <dbReference type="ARBA" id="ARBA00004651"/>
    </source>
</evidence>
<name>A0A443SMX4_9ACAR</name>
<dbReference type="PROSITE" id="PS51465">
    <property type="entry name" value="KAZAL_2"/>
    <property type="match status" value="1"/>
</dbReference>
<evidence type="ECO:0000256" key="2">
    <source>
        <dbReference type="ARBA" id="ARBA00009657"/>
    </source>
</evidence>
<keyword evidence="6 8" id="KW-0472">Membrane</keyword>
<evidence type="ECO:0000313" key="11">
    <source>
        <dbReference type="EMBL" id="RWS28880.1"/>
    </source>
</evidence>
<dbReference type="InterPro" id="IPR002350">
    <property type="entry name" value="Kazal_dom"/>
</dbReference>
<dbReference type="SUPFAM" id="SSF100895">
    <property type="entry name" value="Kazal-type serine protease inhibitors"/>
    <property type="match status" value="1"/>
</dbReference>
<feature type="transmembrane region" description="Helical" evidence="8">
    <location>
        <begin position="613"/>
        <end position="637"/>
    </location>
</feature>
<comment type="similarity">
    <text evidence="2 8">Belongs to the organo anion transporter (TC 2.A.60) family.</text>
</comment>
<dbReference type="Gene3D" id="1.20.1250.20">
    <property type="entry name" value="MFS general substrate transporter like domains"/>
    <property type="match status" value="1"/>
</dbReference>
<dbReference type="PANTHER" id="PTHR11388:SF159">
    <property type="entry name" value="SOLUTE CARRIER ORGANIC ANION TRANSPORTER FAMILY MEMBER 74D"/>
    <property type="match status" value="1"/>
</dbReference>
<dbReference type="CDD" id="cd17336">
    <property type="entry name" value="MFS_SLCO_OATP"/>
    <property type="match status" value="1"/>
</dbReference>
<feature type="domain" description="Kazal-like" evidence="10">
    <location>
        <begin position="541"/>
        <end position="593"/>
    </location>
</feature>
<dbReference type="NCBIfam" id="TIGR00805">
    <property type="entry name" value="oat"/>
    <property type="match status" value="1"/>
</dbReference>
<gene>
    <name evidence="11" type="ORF">B4U80_09839</name>
</gene>
<feature type="transmembrane region" description="Helical" evidence="8">
    <location>
        <begin position="342"/>
        <end position="363"/>
    </location>
</feature>
<dbReference type="GO" id="GO:0016323">
    <property type="term" value="C:basolateral plasma membrane"/>
    <property type="evidence" value="ECO:0007669"/>
    <property type="project" value="TreeGrafter"/>
</dbReference>
<dbReference type="PANTHER" id="PTHR11388">
    <property type="entry name" value="ORGANIC ANION TRANSPORTER"/>
    <property type="match status" value="1"/>
</dbReference>
<keyword evidence="4 8" id="KW-0812">Transmembrane</keyword>
<dbReference type="GO" id="GO:0043252">
    <property type="term" value="P:sodium-independent organic anion transport"/>
    <property type="evidence" value="ECO:0007669"/>
    <property type="project" value="TreeGrafter"/>
</dbReference>
<feature type="transmembrane region" description="Helical" evidence="8">
    <location>
        <begin position="702"/>
        <end position="723"/>
    </location>
</feature>
<dbReference type="GO" id="GO:0006811">
    <property type="term" value="P:monoatomic ion transport"/>
    <property type="evidence" value="ECO:0007669"/>
    <property type="project" value="UniProtKB-KW"/>
</dbReference>
<feature type="region of interest" description="Disordered" evidence="9">
    <location>
        <begin position="395"/>
        <end position="422"/>
    </location>
</feature>
<keyword evidence="12" id="KW-1185">Reference proteome</keyword>
<dbReference type="VEuPathDB" id="VectorBase:LDEU003159"/>
<feature type="transmembrane region" description="Helical" evidence="8">
    <location>
        <begin position="252"/>
        <end position="280"/>
    </location>
</feature>
<dbReference type="InterPro" id="IPR036058">
    <property type="entry name" value="Kazal_dom_sf"/>
</dbReference>
<feature type="transmembrane region" description="Helical" evidence="8">
    <location>
        <begin position="507"/>
        <end position="528"/>
    </location>
</feature>
<feature type="transmembrane region" description="Helical" evidence="8">
    <location>
        <begin position="649"/>
        <end position="673"/>
    </location>
</feature>
<keyword evidence="8" id="KW-0813">Transport</keyword>
<dbReference type="Pfam" id="PF07648">
    <property type="entry name" value="Kazal_2"/>
    <property type="match status" value="1"/>
</dbReference>
<reference evidence="11 12" key="1">
    <citation type="journal article" date="2018" name="Gigascience">
        <title>Genomes of trombidid mites reveal novel predicted allergens and laterally-transferred genes associated with secondary metabolism.</title>
        <authorList>
            <person name="Dong X."/>
            <person name="Chaisiri K."/>
            <person name="Xia D."/>
            <person name="Armstrong S.D."/>
            <person name="Fang Y."/>
            <person name="Donnelly M.J."/>
            <person name="Kadowaki T."/>
            <person name="McGarry J.W."/>
            <person name="Darby A.C."/>
            <person name="Makepeace B.L."/>
        </authorList>
    </citation>
    <scope>NUCLEOTIDE SEQUENCE [LARGE SCALE GENOMIC DNA]</scope>
    <source>
        <strain evidence="11">UoL-UT</strain>
    </source>
</reference>
<keyword evidence="5 8" id="KW-1133">Transmembrane helix</keyword>
<evidence type="ECO:0000256" key="8">
    <source>
        <dbReference type="RuleBase" id="RU362056"/>
    </source>
</evidence>
<comment type="subcellular location">
    <subcellularLocation>
        <location evidence="1 8">Cell membrane</location>
        <topology evidence="1 8">Multi-pass membrane protein</topology>
    </subcellularLocation>
</comment>
<dbReference type="InterPro" id="IPR004156">
    <property type="entry name" value="OATP"/>
</dbReference>
<dbReference type="InterPro" id="IPR036259">
    <property type="entry name" value="MFS_trans_sf"/>
</dbReference>
<evidence type="ECO:0000313" key="12">
    <source>
        <dbReference type="Proteomes" id="UP000288716"/>
    </source>
</evidence>
<dbReference type="EMBL" id="NCKV01001168">
    <property type="protein sequence ID" value="RWS28880.1"/>
    <property type="molecule type" value="Genomic_DNA"/>
</dbReference>
<evidence type="ECO:0000256" key="3">
    <source>
        <dbReference type="ARBA" id="ARBA00022475"/>
    </source>
</evidence>
<evidence type="ECO:0000259" key="10">
    <source>
        <dbReference type="PROSITE" id="PS51465"/>
    </source>
</evidence>
<evidence type="ECO:0000256" key="4">
    <source>
        <dbReference type="ARBA" id="ARBA00022692"/>
    </source>
</evidence>